<reference evidence="5" key="1">
    <citation type="submission" date="2020-11" db="EMBL/GenBank/DDBJ databases">
        <title>Sequencing the genomes of 1000 actinobacteria strains.</title>
        <authorList>
            <person name="Klenk H.-P."/>
        </authorList>
    </citation>
    <scope>NUCLEOTIDE SEQUENCE</scope>
    <source>
        <strain evidence="5">DSM 26152</strain>
    </source>
</reference>
<name>A0A931DE53_9MICC</name>
<dbReference type="EMBL" id="JADOTZ010000001">
    <property type="protein sequence ID" value="MBG6085155.1"/>
    <property type="molecule type" value="Genomic_DNA"/>
</dbReference>
<dbReference type="PRINTS" id="PR00038">
    <property type="entry name" value="HTHLUXR"/>
</dbReference>
<dbReference type="PANTHER" id="PTHR44688:SF16">
    <property type="entry name" value="DNA-BINDING TRANSCRIPTIONAL ACTIVATOR DEVR_DOSR"/>
    <property type="match status" value="1"/>
</dbReference>
<feature type="domain" description="HTH luxR-type" evidence="4">
    <location>
        <begin position="162"/>
        <end position="227"/>
    </location>
</feature>
<dbReference type="Pfam" id="PF00196">
    <property type="entry name" value="GerE"/>
    <property type="match status" value="1"/>
</dbReference>
<dbReference type="Gene3D" id="1.10.10.10">
    <property type="entry name" value="Winged helix-like DNA-binding domain superfamily/Winged helix DNA-binding domain"/>
    <property type="match status" value="1"/>
</dbReference>
<keyword evidence="3" id="KW-0804">Transcription</keyword>
<dbReference type="PROSITE" id="PS50043">
    <property type="entry name" value="HTH_LUXR_2"/>
    <property type="match status" value="1"/>
</dbReference>
<dbReference type="Proteomes" id="UP000625033">
    <property type="component" value="Unassembled WGS sequence"/>
</dbReference>
<accession>A0A931DE53</accession>
<dbReference type="InterPro" id="IPR016032">
    <property type="entry name" value="Sig_transdc_resp-reg_C-effctor"/>
</dbReference>
<keyword evidence="2 5" id="KW-0238">DNA-binding</keyword>
<dbReference type="CDD" id="cd06170">
    <property type="entry name" value="LuxR_C_like"/>
    <property type="match status" value="1"/>
</dbReference>
<evidence type="ECO:0000259" key="4">
    <source>
        <dbReference type="PROSITE" id="PS50043"/>
    </source>
</evidence>
<keyword evidence="1" id="KW-0805">Transcription regulation</keyword>
<sequence>MQSQTQLLGEAIEIALSPLPAGERRLLLGDAVRQVLEADVFVSYVWDDNGPYADPVEINLGRDMVRAYAKHYRYVDTLTPELARRGRASAVSATGDRDEFTDDFLHRRDMFHGINYFPAHSRPGSVDLRLWRGQHRPPFTDDDVRLVQAVGDLIGRVWPLEAPASGQSLTPRQRQIAELVAQGLSDQQICRTLGIALPTLRTHLTQSFQKTGARSRTELAGYVLRRNHP</sequence>
<dbReference type="SUPFAM" id="SSF46894">
    <property type="entry name" value="C-terminal effector domain of the bipartite response regulators"/>
    <property type="match status" value="1"/>
</dbReference>
<comment type="caution">
    <text evidence="5">The sequence shown here is derived from an EMBL/GenBank/DDBJ whole genome shotgun (WGS) entry which is preliminary data.</text>
</comment>
<dbReference type="AlphaFoldDB" id="A0A931DE53"/>
<keyword evidence="6" id="KW-1185">Reference proteome</keyword>
<dbReference type="GO" id="GO:0006355">
    <property type="term" value="P:regulation of DNA-templated transcription"/>
    <property type="evidence" value="ECO:0007669"/>
    <property type="project" value="InterPro"/>
</dbReference>
<organism evidence="5 6">
    <name type="scientific">Zhihengliuella flava</name>
    <dbReference type="NCBI Taxonomy" id="1285193"/>
    <lineage>
        <taxon>Bacteria</taxon>
        <taxon>Bacillati</taxon>
        <taxon>Actinomycetota</taxon>
        <taxon>Actinomycetes</taxon>
        <taxon>Micrococcales</taxon>
        <taxon>Micrococcaceae</taxon>
        <taxon>Zhihengliuella</taxon>
    </lineage>
</organism>
<evidence type="ECO:0000313" key="6">
    <source>
        <dbReference type="Proteomes" id="UP000625033"/>
    </source>
</evidence>
<dbReference type="GO" id="GO:0003677">
    <property type="term" value="F:DNA binding"/>
    <property type="evidence" value="ECO:0007669"/>
    <property type="project" value="UniProtKB-KW"/>
</dbReference>
<dbReference type="RefSeq" id="WP_196836371.1">
    <property type="nucleotide sequence ID" value="NZ_JADOTZ010000001.1"/>
</dbReference>
<evidence type="ECO:0000256" key="1">
    <source>
        <dbReference type="ARBA" id="ARBA00023015"/>
    </source>
</evidence>
<dbReference type="InterPro" id="IPR036388">
    <property type="entry name" value="WH-like_DNA-bd_sf"/>
</dbReference>
<protein>
    <submittedName>
        <fullName evidence="5">DNA-binding CsgD family transcriptional regulator</fullName>
    </submittedName>
</protein>
<proteinExistence type="predicted"/>
<dbReference type="PANTHER" id="PTHR44688">
    <property type="entry name" value="DNA-BINDING TRANSCRIPTIONAL ACTIVATOR DEVR_DOSR"/>
    <property type="match status" value="1"/>
</dbReference>
<dbReference type="SMART" id="SM00421">
    <property type="entry name" value="HTH_LUXR"/>
    <property type="match status" value="1"/>
</dbReference>
<gene>
    <name evidence="5" type="ORF">IW252_001922</name>
</gene>
<dbReference type="InterPro" id="IPR000792">
    <property type="entry name" value="Tscrpt_reg_LuxR_C"/>
</dbReference>
<evidence type="ECO:0000256" key="2">
    <source>
        <dbReference type="ARBA" id="ARBA00023125"/>
    </source>
</evidence>
<evidence type="ECO:0000256" key="3">
    <source>
        <dbReference type="ARBA" id="ARBA00023163"/>
    </source>
</evidence>
<evidence type="ECO:0000313" key="5">
    <source>
        <dbReference type="EMBL" id="MBG6085155.1"/>
    </source>
</evidence>